<evidence type="ECO:0000259" key="13">
    <source>
        <dbReference type="Pfam" id="PF04452"/>
    </source>
</evidence>
<comment type="caution">
    <text evidence="14">The sequence shown here is derived from an EMBL/GenBank/DDBJ whole genome shotgun (WGS) entry which is preliminary data.</text>
</comment>
<evidence type="ECO:0000256" key="4">
    <source>
        <dbReference type="ARBA" id="ARBA00013673"/>
    </source>
</evidence>
<sequence>MKQVFAKNPVNLNENFCLDEKQAHHIFDVLRSSPKETIRLVHEDEIYLAHPQEKPFLYVFGVEKADLRLVDVTLCAALIKQDKWELMLQKAAELGVSRIVPFECKNTVVKIDEKKLSKKYDRWSTILEEACKQCNRADYVVLEPISSLKGLADYKSQCNLVAYEKEDGSNHISACLMDNPSSVTVVIGPEGGFEPKEIEVLESLGFVACSLGSQILRAETASMYVLSVIEYQSHLKPANDQA</sequence>
<dbReference type="PANTHER" id="PTHR30027:SF3">
    <property type="entry name" value="16S RRNA (URACIL(1498)-N(3))-METHYLTRANSFERASE"/>
    <property type="match status" value="1"/>
</dbReference>
<dbReference type="InterPro" id="IPR006700">
    <property type="entry name" value="RsmE"/>
</dbReference>
<keyword evidence="9 12" id="KW-0949">S-adenosyl-L-methionine</keyword>
<evidence type="ECO:0000256" key="1">
    <source>
        <dbReference type="ARBA" id="ARBA00004496"/>
    </source>
</evidence>
<reference evidence="14 15" key="1">
    <citation type="submission" date="2016-11" db="EMBL/GenBank/DDBJ databases">
        <title>Description of two novel members of the family Erysipelotrichaceae: Ileibacterium lipovorans gen. nov., sp. nov. and Dubosiella newyorkensis, gen. nov., sp. nov.</title>
        <authorList>
            <person name="Cox L.M."/>
            <person name="Sohn J."/>
            <person name="Tyrrell K.L."/>
            <person name="Citron D.M."/>
            <person name="Lawson P.A."/>
            <person name="Patel N.B."/>
            <person name="Iizumi T."/>
            <person name="Perez-Perez G.I."/>
            <person name="Goldstein E.J."/>
            <person name="Blaser M.J."/>
        </authorList>
    </citation>
    <scope>NUCLEOTIDE SEQUENCE [LARGE SCALE GENOMIC DNA]</scope>
    <source>
        <strain evidence="14 15">NYU-BL-A3</strain>
    </source>
</reference>
<keyword evidence="6 12" id="KW-0698">rRNA processing</keyword>
<evidence type="ECO:0000256" key="3">
    <source>
        <dbReference type="ARBA" id="ARBA00012328"/>
    </source>
</evidence>
<dbReference type="InterPro" id="IPR015947">
    <property type="entry name" value="PUA-like_sf"/>
</dbReference>
<evidence type="ECO:0000256" key="10">
    <source>
        <dbReference type="ARBA" id="ARBA00025699"/>
    </source>
</evidence>
<keyword evidence="5 12" id="KW-0963">Cytoplasm</keyword>
<accession>A0A1U7NDR2</accession>
<keyword evidence="7 12" id="KW-0489">Methyltransferase</keyword>
<comment type="similarity">
    <text evidence="2 12">Belongs to the RNA methyltransferase RsmE family.</text>
</comment>
<dbReference type="InterPro" id="IPR029026">
    <property type="entry name" value="tRNA_m1G_MTases_N"/>
</dbReference>
<dbReference type="GeneID" id="82203621"/>
<evidence type="ECO:0000256" key="7">
    <source>
        <dbReference type="ARBA" id="ARBA00022603"/>
    </source>
</evidence>
<comment type="function">
    <text evidence="10 12">Specifically methylates the N3 position of the uracil ring of uridine 1498 (m3U1498) in 16S rRNA. Acts on the fully assembled 30S ribosomal subunit.</text>
</comment>
<dbReference type="SUPFAM" id="SSF88697">
    <property type="entry name" value="PUA domain-like"/>
    <property type="match status" value="1"/>
</dbReference>
<keyword evidence="8 12" id="KW-0808">Transferase</keyword>
<keyword evidence="15" id="KW-1185">Reference proteome</keyword>
<evidence type="ECO:0000313" key="14">
    <source>
        <dbReference type="EMBL" id="OLU37475.1"/>
    </source>
</evidence>
<evidence type="ECO:0000256" key="2">
    <source>
        <dbReference type="ARBA" id="ARBA00005528"/>
    </source>
</evidence>
<dbReference type="Gene3D" id="3.40.1280.10">
    <property type="match status" value="1"/>
</dbReference>
<evidence type="ECO:0000256" key="6">
    <source>
        <dbReference type="ARBA" id="ARBA00022552"/>
    </source>
</evidence>
<dbReference type="PIRSF" id="PIRSF015601">
    <property type="entry name" value="MTase_slr0722"/>
    <property type="match status" value="1"/>
</dbReference>
<dbReference type="SUPFAM" id="SSF75217">
    <property type="entry name" value="alpha/beta knot"/>
    <property type="match status" value="1"/>
</dbReference>
<dbReference type="NCBIfam" id="TIGR00046">
    <property type="entry name" value="RsmE family RNA methyltransferase"/>
    <property type="match status" value="1"/>
</dbReference>
<dbReference type="InterPro" id="IPR046886">
    <property type="entry name" value="RsmE_MTase_dom"/>
</dbReference>
<evidence type="ECO:0000313" key="15">
    <source>
        <dbReference type="Proteomes" id="UP000186341"/>
    </source>
</evidence>
<gene>
    <name evidence="14" type="ORF">BO222_10715</name>
</gene>
<comment type="catalytic activity">
    <reaction evidence="11 12">
        <text>uridine(1498) in 16S rRNA + S-adenosyl-L-methionine = N(3)-methyluridine(1498) in 16S rRNA + S-adenosyl-L-homocysteine + H(+)</text>
        <dbReference type="Rhea" id="RHEA:42920"/>
        <dbReference type="Rhea" id="RHEA-COMP:10283"/>
        <dbReference type="Rhea" id="RHEA-COMP:10284"/>
        <dbReference type="ChEBI" id="CHEBI:15378"/>
        <dbReference type="ChEBI" id="CHEBI:57856"/>
        <dbReference type="ChEBI" id="CHEBI:59789"/>
        <dbReference type="ChEBI" id="CHEBI:65315"/>
        <dbReference type="ChEBI" id="CHEBI:74502"/>
        <dbReference type="EC" id="2.1.1.193"/>
    </reaction>
</comment>
<evidence type="ECO:0000256" key="12">
    <source>
        <dbReference type="PIRNR" id="PIRNR015601"/>
    </source>
</evidence>
<dbReference type="CDD" id="cd18084">
    <property type="entry name" value="RsmE-like"/>
    <property type="match status" value="1"/>
</dbReference>
<dbReference type="EC" id="2.1.1.193" evidence="3 12"/>
<dbReference type="Proteomes" id="UP000186341">
    <property type="component" value="Unassembled WGS sequence"/>
</dbReference>
<evidence type="ECO:0000256" key="8">
    <source>
        <dbReference type="ARBA" id="ARBA00022679"/>
    </source>
</evidence>
<evidence type="ECO:0000256" key="9">
    <source>
        <dbReference type="ARBA" id="ARBA00022691"/>
    </source>
</evidence>
<dbReference type="PANTHER" id="PTHR30027">
    <property type="entry name" value="RIBOSOMAL RNA SMALL SUBUNIT METHYLTRANSFERASE E"/>
    <property type="match status" value="1"/>
</dbReference>
<dbReference type="Pfam" id="PF04452">
    <property type="entry name" value="Methyltrans_RNA"/>
    <property type="match status" value="1"/>
</dbReference>
<organism evidence="14 15">
    <name type="scientific">Ileibacterium valens</name>
    <dbReference type="NCBI Taxonomy" id="1862668"/>
    <lineage>
        <taxon>Bacteria</taxon>
        <taxon>Bacillati</taxon>
        <taxon>Bacillota</taxon>
        <taxon>Erysipelotrichia</taxon>
        <taxon>Erysipelotrichales</taxon>
        <taxon>Erysipelotrichaceae</taxon>
        <taxon>Ileibacterium</taxon>
    </lineage>
</organism>
<evidence type="ECO:0000256" key="11">
    <source>
        <dbReference type="ARBA" id="ARBA00047944"/>
    </source>
</evidence>
<protein>
    <recommendedName>
        <fullName evidence="4 12">Ribosomal RNA small subunit methyltransferase E</fullName>
        <ecNumber evidence="3 12">2.1.1.193</ecNumber>
    </recommendedName>
</protein>
<dbReference type="RefSeq" id="WP_075820808.1">
    <property type="nucleotide sequence ID" value="NZ_CAPNHH010000010.1"/>
</dbReference>
<proteinExistence type="inferred from homology"/>
<feature type="domain" description="Ribosomal RNA small subunit methyltransferase E methyltransferase" evidence="13">
    <location>
        <begin position="70"/>
        <end position="229"/>
    </location>
</feature>
<dbReference type="GO" id="GO:0005737">
    <property type="term" value="C:cytoplasm"/>
    <property type="evidence" value="ECO:0007669"/>
    <property type="project" value="UniProtKB-SubCell"/>
</dbReference>
<comment type="subcellular location">
    <subcellularLocation>
        <location evidence="1 12">Cytoplasm</location>
    </subcellularLocation>
</comment>
<dbReference type="AlphaFoldDB" id="A0A1U7NDR2"/>
<dbReference type="InterPro" id="IPR029028">
    <property type="entry name" value="Alpha/beta_knot_MTases"/>
</dbReference>
<dbReference type="Gene3D" id="2.40.240.20">
    <property type="entry name" value="Hypothetical PUA domain-like, domain 1"/>
    <property type="match status" value="1"/>
</dbReference>
<name>A0A1U7NDR2_9FIRM</name>
<evidence type="ECO:0000256" key="5">
    <source>
        <dbReference type="ARBA" id="ARBA00022490"/>
    </source>
</evidence>
<dbReference type="GO" id="GO:0070475">
    <property type="term" value="P:rRNA base methylation"/>
    <property type="evidence" value="ECO:0007669"/>
    <property type="project" value="TreeGrafter"/>
</dbReference>
<dbReference type="EMBL" id="MPJW01000200">
    <property type="protein sequence ID" value="OLU37475.1"/>
    <property type="molecule type" value="Genomic_DNA"/>
</dbReference>
<dbReference type="GO" id="GO:0070042">
    <property type="term" value="F:rRNA (uridine-N3-)-methyltransferase activity"/>
    <property type="evidence" value="ECO:0007669"/>
    <property type="project" value="TreeGrafter"/>
</dbReference>
<dbReference type="OrthoDB" id="9815641at2"/>